<reference evidence="2" key="1">
    <citation type="journal article" date="2022" name="Int. J. Mol. Sci.">
        <title>Draft Genome of Tanacetum Coccineum: Genomic Comparison of Closely Related Tanacetum-Family Plants.</title>
        <authorList>
            <person name="Yamashiro T."/>
            <person name="Shiraishi A."/>
            <person name="Nakayama K."/>
            <person name="Satake H."/>
        </authorList>
    </citation>
    <scope>NUCLEOTIDE SEQUENCE</scope>
</reference>
<dbReference type="InterPro" id="IPR000477">
    <property type="entry name" value="RT_dom"/>
</dbReference>
<feature type="domain" description="Reverse transcriptase" evidence="1">
    <location>
        <begin position="388"/>
        <end position="665"/>
    </location>
</feature>
<evidence type="ECO:0000259" key="1">
    <source>
        <dbReference type="PROSITE" id="PS50878"/>
    </source>
</evidence>
<reference evidence="2" key="2">
    <citation type="submission" date="2022-01" db="EMBL/GenBank/DDBJ databases">
        <authorList>
            <person name="Yamashiro T."/>
            <person name="Shiraishi A."/>
            <person name="Satake H."/>
            <person name="Nakayama K."/>
        </authorList>
    </citation>
    <scope>NUCLEOTIDE SEQUENCE</scope>
</reference>
<dbReference type="Pfam" id="PF00078">
    <property type="entry name" value="RVT_1"/>
    <property type="match status" value="1"/>
</dbReference>
<dbReference type="InterPro" id="IPR043502">
    <property type="entry name" value="DNA/RNA_pol_sf"/>
</dbReference>
<accession>A0ABQ4WJV4</accession>
<dbReference type="InterPro" id="IPR036691">
    <property type="entry name" value="Endo/exonu/phosph_ase_sf"/>
</dbReference>
<dbReference type="CDD" id="cd01650">
    <property type="entry name" value="RT_nLTR_like"/>
    <property type="match status" value="1"/>
</dbReference>
<keyword evidence="2" id="KW-0695">RNA-directed DNA polymerase</keyword>
<keyword evidence="2" id="KW-0808">Transferase</keyword>
<proteinExistence type="predicted"/>
<dbReference type="SUPFAM" id="SSF56219">
    <property type="entry name" value="DNase I-like"/>
    <property type="match status" value="1"/>
</dbReference>
<dbReference type="PANTHER" id="PTHR33116:SF79">
    <property type="entry name" value="REVERSE TRANSCRIPTASE DOMAIN, ZINC FINGER, CCHC-TYPE-RELATED"/>
    <property type="match status" value="1"/>
</dbReference>
<dbReference type="Pfam" id="PF13966">
    <property type="entry name" value="zf-RVT"/>
    <property type="match status" value="1"/>
</dbReference>
<dbReference type="InterPro" id="IPR026960">
    <property type="entry name" value="RVT-Znf"/>
</dbReference>
<evidence type="ECO:0000313" key="2">
    <source>
        <dbReference type="EMBL" id="GJS53186.1"/>
    </source>
</evidence>
<dbReference type="PROSITE" id="PS50878">
    <property type="entry name" value="RT_POL"/>
    <property type="match status" value="1"/>
</dbReference>
<organism evidence="2 3">
    <name type="scientific">Tanacetum coccineum</name>
    <dbReference type="NCBI Taxonomy" id="301880"/>
    <lineage>
        <taxon>Eukaryota</taxon>
        <taxon>Viridiplantae</taxon>
        <taxon>Streptophyta</taxon>
        <taxon>Embryophyta</taxon>
        <taxon>Tracheophyta</taxon>
        <taxon>Spermatophyta</taxon>
        <taxon>Magnoliopsida</taxon>
        <taxon>eudicotyledons</taxon>
        <taxon>Gunneridae</taxon>
        <taxon>Pentapetalae</taxon>
        <taxon>asterids</taxon>
        <taxon>campanulids</taxon>
        <taxon>Asterales</taxon>
        <taxon>Asteraceae</taxon>
        <taxon>Asteroideae</taxon>
        <taxon>Anthemideae</taxon>
        <taxon>Anthemidinae</taxon>
        <taxon>Tanacetum</taxon>
    </lineage>
</organism>
<gene>
    <name evidence="2" type="ORF">Tco_0626548</name>
</gene>
<keyword evidence="2" id="KW-0548">Nucleotidyltransferase</keyword>
<comment type="caution">
    <text evidence="2">The sequence shown here is derived from an EMBL/GenBank/DDBJ whole genome shotgun (WGS) entry which is preliminary data.</text>
</comment>
<evidence type="ECO:0000313" key="3">
    <source>
        <dbReference type="Proteomes" id="UP001151760"/>
    </source>
</evidence>
<name>A0ABQ4WJV4_9ASTR</name>
<dbReference type="SUPFAM" id="SSF56672">
    <property type="entry name" value="DNA/RNA polymerases"/>
    <property type="match status" value="1"/>
</dbReference>
<dbReference type="Gene3D" id="3.60.10.10">
    <property type="entry name" value="Endonuclease/exonuclease/phosphatase"/>
    <property type="match status" value="1"/>
</dbReference>
<protein>
    <submittedName>
        <fullName evidence="2">RNA-directed DNA polymerase, eukaryota, reverse transcriptase zinc-binding domain protein</fullName>
    </submittedName>
</protein>
<dbReference type="PANTHER" id="PTHR33116">
    <property type="entry name" value="REVERSE TRANSCRIPTASE ZINC-BINDING DOMAIN-CONTAINING PROTEIN-RELATED-RELATED"/>
    <property type="match status" value="1"/>
</dbReference>
<dbReference type="Proteomes" id="UP001151760">
    <property type="component" value="Unassembled WGS sequence"/>
</dbReference>
<sequence>METMELFNIKRCWGNLSFDHVYSPSVGNSGGILCVWDPRMFRKDNSTVSDYFIMVRGEWILNSKKIMIIAVYAPQDLSERKLVWEYLTLVINNWRGKVIIMGDFNEVRKQEERYGLVFNARGADAFNLFISNAGLEEIHLGGCSFTWCHKTASKMSKLDRFLVFEESNFDFGPTPFHFFHYWFDIEGFDDFVKTTWINAQVTDRNAMGMFLKRLKFHKGKIREWIKVKRFNSSNHKTELKDQLATIDKIVDKGEGNSEILNNRSAIFKSLQDIEKLESMEMVQKTKIKWGIEGDENTKYYHGMLNKQRSQLAIIGVLVDGIWTDSPELVKNAFLYHFKNRFDKPLSSRIMIDMDFPTQLSTEQKEDMECDITQGSGGLLKTTWEVVKTFFQDATFLKGGNASFIALIPKTINANMVKDFRPITLIGSLYKIIAKILAKRLVSVLGNLVSEVQSEFVANKQIIDGPFILNEMIHWCKRKNKQSMIFKVDFKKAYDSVRWDFLIGFLKKFGFGERWCHWIQGCLASSRGSILVNGSPTSEFQFYKGLKQGDPLSPLLFLLVMESLHLSVQRVVDAGLFSGITICLSIHLSHLFYADDAVLLGQWSEGNINVIVKVLDCFYRASGLHININKSKLIGISVDISKIVQAASKIGCAPLKTLFLYLGTKVGGIMFRAKSWEETINKFDSRLSKWKRKTLTIGGRMTLIKSVLGSLPIYNMSIYKVPQKIIHRLESSRCHFFNGIDCQSKKPIWVKWNKVLAPKDKGGLGISSFYALNRGLMFKWVWRFYTQESSLWTKVIKGIHGQDDKVGKNLSKHYSSIWLDIVNELDLFKQKGMNFTDYIHRKMGNGIDTSFWVDVWKGDKVLKYQFPRIYALESDKNISIATKMGHDNLEVSIRRSPRGGVKQVQYIELKRFTEDTVFANSRDRSLEGLGTFSVASIRRIIDDKLLPSVSSKTRWVNMVPIKANIITWKVKIDCLPTRLNISRRGMNLDSILCPICDKEVESPKHLFFACHFAREILFRIETWWDVPLIELSSYEEWLLWILNLSIPFFNKQLLERVCYTMWWCISRFRNKSIFGPELPKKVYIFDEIASRSFFGCRYRSNASFSWIDWLKNPHLVSV</sequence>
<dbReference type="EMBL" id="BQNB010008708">
    <property type="protein sequence ID" value="GJS53186.1"/>
    <property type="molecule type" value="Genomic_DNA"/>
</dbReference>
<keyword evidence="3" id="KW-1185">Reference proteome</keyword>
<dbReference type="GO" id="GO:0003964">
    <property type="term" value="F:RNA-directed DNA polymerase activity"/>
    <property type="evidence" value="ECO:0007669"/>
    <property type="project" value="UniProtKB-KW"/>
</dbReference>